<evidence type="ECO:0000313" key="2">
    <source>
        <dbReference type="Proteomes" id="UP000737018"/>
    </source>
</evidence>
<name>A0A8J4QJQ4_9ROSI</name>
<accession>A0A8J4QJQ4</accession>
<dbReference type="EMBL" id="JRKL02003428">
    <property type="protein sequence ID" value="KAF3955290.1"/>
    <property type="molecule type" value="Genomic_DNA"/>
</dbReference>
<dbReference type="OrthoDB" id="269872at2759"/>
<dbReference type="PANTHER" id="PTHR47441">
    <property type="match status" value="1"/>
</dbReference>
<sequence>MDVLLHLCNVAALMLKPAGFFIFETNGEKQCKCLAKYIENDIRGRFNSLDIVSAFAGIQRFLTGFCQ</sequence>
<dbReference type="Proteomes" id="UP000737018">
    <property type="component" value="Unassembled WGS sequence"/>
</dbReference>
<protein>
    <submittedName>
        <fullName evidence="1">Uncharacterized protein</fullName>
    </submittedName>
</protein>
<dbReference type="InterPro" id="IPR052663">
    <property type="entry name" value="RF_glutamine_MTase_cyano"/>
</dbReference>
<reference evidence="1" key="1">
    <citation type="submission" date="2020-03" db="EMBL/GenBank/DDBJ databases">
        <title>Castanea mollissima Vanexum genome sequencing.</title>
        <authorList>
            <person name="Staton M."/>
        </authorList>
    </citation>
    <scope>NUCLEOTIDE SEQUENCE</scope>
    <source>
        <tissue evidence="1">Leaf</tissue>
    </source>
</reference>
<keyword evidence="2" id="KW-1185">Reference proteome</keyword>
<proteinExistence type="predicted"/>
<organism evidence="1 2">
    <name type="scientific">Castanea mollissima</name>
    <name type="common">Chinese chestnut</name>
    <dbReference type="NCBI Taxonomy" id="60419"/>
    <lineage>
        <taxon>Eukaryota</taxon>
        <taxon>Viridiplantae</taxon>
        <taxon>Streptophyta</taxon>
        <taxon>Embryophyta</taxon>
        <taxon>Tracheophyta</taxon>
        <taxon>Spermatophyta</taxon>
        <taxon>Magnoliopsida</taxon>
        <taxon>eudicotyledons</taxon>
        <taxon>Gunneridae</taxon>
        <taxon>Pentapetalae</taxon>
        <taxon>rosids</taxon>
        <taxon>fabids</taxon>
        <taxon>Fagales</taxon>
        <taxon>Fagaceae</taxon>
        <taxon>Castanea</taxon>
    </lineage>
</organism>
<dbReference type="AlphaFoldDB" id="A0A8J4QJQ4"/>
<gene>
    <name evidence="1" type="ORF">CMV_019478</name>
</gene>
<evidence type="ECO:0000313" key="1">
    <source>
        <dbReference type="EMBL" id="KAF3955290.1"/>
    </source>
</evidence>
<comment type="caution">
    <text evidence="1">The sequence shown here is derived from an EMBL/GenBank/DDBJ whole genome shotgun (WGS) entry which is preliminary data.</text>
</comment>
<dbReference type="PANTHER" id="PTHR47441:SF3">
    <property type="entry name" value="RELEASE FACTOR GLUTAMINE METHYLTRANSFERASE"/>
    <property type="match status" value="1"/>
</dbReference>